<sequence length="236" mass="25962">MNIALKITSLLLSYPERELLDDLPELKAALASSAVPEAVAVALGRLIDDLAGRDLYAVQERYVHLFDRTRALSLHLFEHVHGESRDRGQAMVDLMALYETGGFEIDAKELPDYLPLFLEFLSTRPRAEAEDLLGQTAHITEAIGERLKKRESVYASVFAVLSLLSSAEADQKLLKELMAAPEDDPDDLKALDRIWEEEAVTFGGNAGEGACGPDRLRTRMRAADRQPGDVAGSVSN</sequence>
<dbReference type="RefSeq" id="WP_045679671.1">
    <property type="nucleotide sequence ID" value="NZ_CP010803.1"/>
</dbReference>
<dbReference type="EMBL" id="CP010803">
    <property type="protein sequence ID" value="AJY45076.1"/>
    <property type="molecule type" value="Genomic_DNA"/>
</dbReference>
<accession>A0A0D5LLP5</accession>
<dbReference type="GO" id="GO:0016530">
    <property type="term" value="F:metallochaperone activity"/>
    <property type="evidence" value="ECO:0007669"/>
    <property type="project" value="TreeGrafter"/>
</dbReference>
<dbReference type="PANTHER" id="PTHR43680:SF2">
    <property type="entry name" value="NITRATE REDUCTASE MOLYBDENUM COFACTOR ASSEMBLY CHAPERONE NARJ"/>
    <property type="match status" value="1"/>
</dbReference>
<name>A0A0D5LLP5_MAREN</name>
<dbReference type="AlphaFoldDB" id="A0A0D5LLP5"/>
<protein>
    <submittedName>
        <fullName evidence="2">Nitrate reductase</fullName>
    </submittedName>
</protein>
<evidence type="ECO:0000256" key="1">
    <source>
        <dbReference type="ARBA" id="ARBA00023063"/>
    </source>
</evidence>
<dbReference type="InterPro" id="IPR003765">
    <property type="entry name" value="NO3_reductase_chaperone_NarJ"/>
</dbReference>
<dbReference type="GO" id="GO:0051131">
    <property type="term" value="P:chaperone-mediated protein complex assembly"/>
    <property type="evidence" value="ECO:0007669"/>
    <property type="project" value="InterPro"/>
</dbReference>
<dbReference type="STRING" id="1486262.TM49_04225"/>
<dbReference type="Pfam" id="PF02613">
    <property type="entry name" value="Nitrate_red_del"/>
    <property type="match status" value="1"/>
</dbReference>
<gene>
    <name evidence="2" type="ORF">TM49_04225</name>
</gene>
<dbReference type="InterPro" id="IPR036411">
    <property type="entry name" value="TorD-like_sf"/>
</dbReference>
<evidence type="ECO:0000313" key="3">
    <source>
        <dbReference type="Proteomes" id="UP000032611"/>
    </source>
</evidence>
<dbReference type="NCBIfam" id="TIGR00684">
    <property type="entry name" value="narJ"/>
    <property type="match status" value="1"/>
</dbReference>
<dbReference type="KEGG" id="mey:TM49_04225"/>
<evidence type="ECO:0000313" key="2">
    <source>
        <dbReference type="EMBL" id="AJY45076.1"/>
    </source>
</evidence>
<dbReference type="InterPro" id="IPR020945">
    <property type="entry name" value="DMSO/NO3_reduct_chaperone"/>
</dbReference>
<keyword evidence="3" id="KW-1185">Reference proteome</keyword>
<dbReference type="OrthoDB" id="8478585at2"/>
<dbReference type="PANTHER" id="PTHR43680">
    <property type="entry name" value="NITRATE REDUCTASE MOLYBDENUM COFACTOR ASSEMBLY CHAPERONE"/>
    <property type="match status" value="1"/>
</dbReference>
<dbReference type="GO" id="GO:0042128">
    <property type="term" value="P:nitrate assimilation"/>
    <property type="evidence" value="ECO:0007669"/>
    <property type="project" value="UniProtKB-KW"/>
</dbReference>
<proteinExistence type="predicted"/>
<dbReference type="Proteomes" id="UP000032611">
    <property type="component" value="Chromosome"/>
</dbReference>
<dbReference type="Gene3D" id="1.10.3480.10">
    <property type="entry name" value="TorD-like"/>
    <property type="match status" value="1"/>
</dbReference>
<dbReference type="GO" id="GO:0051082">
    <property type="term" value="F:unfolded protein binding"/>
    <property type="evidence" value="ECO:0007669"/>
    <property type="project" value="InterPro"/>
</dbReference>
<keyword evidence="1" id="KW-0534">Nitrate assimilation</keyword>
<dbReference type="SUPFAM" id="SSF89155">
    <property type="entry name" value="TorD-like"/>
    <property type="match status" value="1"/>
</dbReference>
<organism evidence="2 3">
    <name type="scientific">Martelella endophytica</name>
    <dbReference type="NCBI Taxonomy" id="1486262"/>
    <lineage>
        <taxon>Bacteria</taxon>
        <taxon>Pseudomonadati</taxon>
        <taxon>Pseudomonadota</taxon>
        <taxon>Alphaproteobacteria</taxon>
        <taxon>Hyphomicrobiales</taxon>
        <taxon>Aurantimonadaceae</taxon>
        <taxon>Martelella</taxon>
    </lineage>
</organism>
<reference evidence="2 3" key="1">
    <citation type="journal article" date="2015" name="Genome Announc.">
        <title>Complete genome sequence of Martelella endophytica YC6887, which has antifungal activity associated with a halophyte.</title>
        <authorList>
            <person name="Khan A."/>
            <person name="Khan H."/>
            <person name="Chung E.J."/>
            <person name="Hossain M.T."/>
            <person name="Chung Y.R."/>
        </authorList>
    </citation>
    <scope>NUCLEOTIDE SEQUENCE [LARGE SCALE GENOMIC DNA]</scope>
    <source>
        <strain evidence="2">YC6887</strain>
    </source>
</reference>
<dbReference type="HOGENOM" id="CLU_084469_0_1_5"/>
<dbReference type="PATRIC" id="fig|1486262.3.peg.862"/>